<keyword evidence="2" id="KW-0813">Transport</keyword>
<evidence type="ECO:0000256" key="7">
    <source>
        <dbReference type="ARBA" id="ARBA00022989"/>
    </source>
</evidence>
<feature type="domain" description="ABC transmembrane type-1" evidence="11">
    <location>
        <begin position="21"/>
        <end position="300"/>
    </location>
</feature>
<dbReference type="PANTHER" id="PTHR24221:SF590">
    <property type="entry name" value="COMPONENT LINKED WITH THE ASSEMBLY OF CYTOCHROME' TRANSPORT TRANSMEMBRANE ATP-BINDING PROTEIN ABC TRANSPORTER CYDD-RELATED"/>
    <property type="match status" value="1"/>
</dbReference>
<dbReference type="InterPro" id="IPR017871">
    <property type="entry name" value="ABC_transporter-like_CS"/>
</dbReference>
<dbReference type="FunFam" id="3.40.50.300:FF:000854">
    <property type="entry name" value="Multidrug ABC transporter ATP-binding protein"/>
    <property type="match status" value="1"/>
</dbReference>
<comment type="caution">
    <text evidence="12">The sequence shown here is derived from an EMBL/GenBank/DDBJ whole genome shotgun (WGS) entry which is preliminary data.</text>
</comment>
<dbReference type="GO" id="GO:0016887">
    <property type="term" value="F:ATP hydrolysis activity"/>
    <property type="evidence" value="ECO:0007669"/>
    <property type="project" value="InterPro"/>
</dbReference>
<dbReference type="Gene3D" id="1.20.1560.10">
    <property type="entry name" value="ABC transporter type 1, transmembrane domain"/>
    <property type="match status" value="1"/>
</dbReference>
<feature type="transmembrane region" description="Helical" evidence="9">
    <location>
        <begin position="263"/>
        <end position="281"/>
    </location>
</feature>
<dbReference type="PROSITE" id="PS50893">
    <property type="entry name" value="ABC_TRANSPORTER_2"/>
    <property type="match status" value="1"/>
</dbReference>
<dbReference type="GO" id="GO:0042883">
    <property type="term" value="P:cysteine transport"/>
    <property type="evidence" value="ECO:0007669"/>
    <property type="project" value="InterPro"/>
</dbReference>
<dbReference type="OrthoDB" id="9806127at2"/>
<dbReference type="AlphaFoldDB" id="A0A165ILP7"/>
<evidence type="ECO:0000256" key="1">
    <source>
        <dbReference type="ARBA" id="ARBA00004651"/>
    </source>
</evidence>
<dbReference type="InterPro" id="IPR003439">
    <property type="entry name" value="ABC_transporter-like_ATP-bd"/>
</dbReference>
<dbReference type="InterPro" id="IPR036640">
    <property type="entry name" value="ABC1_TM_sf"/>
</dbReference>
<dbReference type="InterPro" id="IPR039421">
    <property type="entry name" value="Type_1_exporter"/>
</dbReference>
<proteinExistence type="predicted"/>
<organism evidence="12 13">
    <name type="scientific">Rossellomorea marisflavi</name>
    <dbReference type="NCBI Taxonomy" id="189381"/>
    <lineage>
        <taxon>Bacteria</taxon>
        <taxon>Bacillati</taxon>
        <taxon>Bacillota</taxon>
        <taxon>Bacilli</taxon>
        <taxon>Bacillales</taxon>
        <taxon>Bacillaceae</taxon>
        <taxon>Rossellomorea</taxon>
    </lineage>
</organism>
<protein>
    <submittedName>
        <fullName evidence="12">ABC transporter ATP-binding protein</fullName>
    </submittedName>
</protein>
<dbReference type="CDD" id="cd18584">
    <property type="entry name" value="ABC_6TM_AarD_CydD"/>
    <property type="match status" value="1"/>
</dbReference>
<dbReference type="Gene3D" id="3.40.50.300">
    <property type="entry name" value="P-loop containing nucleotide triphosphate hydrolases"/>
    <property type="match status" value="1"/>
</dbReference>
<keyword evidence="8 9" id="KW-0472">Membrane</keyword>
<keyword evidence="4 9" id="KW-0812">Transmembrane</keyword>
<feature type="transmembrane region" description="Helical" evidence="9">
    <location>
        <begin position="237"/>
        <end position="257"/>
    </location>
</feature>
<feature type="transmembrane region" description="Helical" evidence="9">
    <location>
        <begin position="154"/>
        <end position="176"/>
    </location>
</feature>
<evidence type="ECO:0000256" key="3">
    <source>
        <dbReference type="ARBA" id="ARBA00022475"/>
    </source>
</evidence>
<gene>
    <name evidence="12" type="ORF">AV649_09665</name>
</gene>
<dbReference type="SMART" id="SM00382">
    <property type="entry name" value="AAA"/>
    <property type="match status" value="1"/>
</dbReference>
<reference evidence="13" key="1">
    <citation type="submission" date="2016-01" db="EMBL/GenBank/DDBJ databases">
        <title>Whole genome sequencing of Bhargavaea cecembensis T14.</title>
        <authorList>
            <person name="Hong K.W."/>
        </authorList>
    </citation>
    <scope>NUCLEOTIDE SEQUENCE [LARGE SCALE GENOMIC DNA]</scope>
    <source>
        <strain evidence="13">M19</strain>
    </source>
</reference>
<evidence type="ECO:0000259" key="11">
    <source>
        <dbReference type="PROSITE" id="PS50929"/>
    </source>
</evidence>
<dbReference type="InterPro" id="IPR011527">
    <property type="entry name" value="ABC1_TM_dom"/>
</dbReference>
<dbReference type="InterPro" id="IPR027417">
    <property type="entry name" value="P-loop_NTPase"/>
</dbReference>
<dbReference type="PATRIC" id="fig|189381.9.peg.2085"/>
<dbReference type="GO" id="GO:0005886">
    <property type="term" value="C:plasma membrane"/>
    <property type="evidence" value="ECO:0007669"/>
    <property type="project" value="UniProtKB-SubCell"/>
</dbReference>
<keyword evidence="6 12" id="KW-0067">ATP-binding</keyword>
<keyword evidence="3" id="KW-1003">Cell membrane</keyword>
<dbReference type="RefSeq" id="WP_048004472.1">
    <property type="nucleotide sequence ID" value="NZ_JBLGCT010000001.1"/>
</dbReference>
<evidence type="ECO:0000259" key="10">
    <source>
        <dbReference type="PROSITE" id="PS50893"/>
    </source>
</evidence>
<dbReference type="InterPro" id="IPR014216">
    <property type="entry name" value="ABC_transptr_CydD"/>
</dbReference>
<evidence type="ECO:0000256" key="4">
    <source>
        <dbReference type="ARBA" id="ARBA00022692"/>
    </source>
</evidence>
<dbReference type="InterPro" id="IPR003593">
    <property type="entry name" value="AAA+_ATPase"/>
</dbReference>
<dbReference type="Proteomes" id="UP000076510">
    <property type="component" value="Unassembled WGS sequence"/>
</dbReference>
<dbReference type="GO" id="GO:0140359">
    <property type="term" value="F:ABC-type transporter activity"/>
    <property type="evidence" value="ECO:0007669"/>
    <property type="project" value="InterPro"/>
</dbReference>
<evidence type="ECO:0000256" key="6">
    <source>
        <dbReference type="ARBA" id="ARBA00022840"/>
    </source>
</evidence>
<evidence type="ECO:0000313" key="13">
    <source>
        <dbReference type="Proteomes" id="UP000076510"/>
    </source>
</evidence>
<dbReference type="EMBL" id="LQQY01000046">
    <property type="protein sequence ID" value="KZE43729.1"/>
    <property type="molecule type" value="Genomic_DNA"/>
</dbReference>
<name>A0A165ILP7_9BACI</name>
<dbReference type="PROSITE" id="PS50929">
    <property type="entry name" value="ABC_TM1F"/>
    <property type="match status" value="1"/>
</dbReference>
<accession>A0A165ILP7</accession>
<feature type="transmembrane region" description="Helical" evidence="9">
    <location>
        <begin position="53"/>
        <end position="73"/>
    </location>
</feature>
<evidence type="ECO:0000256" key="9">
    <source>
        <dbReference type="SAM" id="Phobius"/>
    </source>
</evidence>
<dbReference type="Pfam" id="PF00005">
    <property type="entry name" value="ABC_tran"/>
    <property type="match status" value="1"/>
</dbReference>
<keyword evidence="5" id="KW-0547">Nucleotide-binding</keyword>
<evidence type="ECO:0000313" key="12">
    <source>
        <dbReference type="EMBL" id="KZE43729.1"/>
    </source>
</evidence>
<dbReference type="GO" id="GO:0005524">
    <property type="term" value="F:ATP binding"/>
    <property type="evidence" value="ECO:0007669"/>
    <property type="project" value="UniProtKB-KW"/>
</dbReference>
<dbReference type="SUPFAM" id="SSF52540">
    <property type="entry name" value="P-loop containing nucleoside triphosphate hydrolases"/>
    <property type="match status" value="1"/>
</dbReference>
<evidence type="ECO:0000256" key="5">
    <source>
        <dbReference type="ARBA" id="ARBA00022741"/>
    </source>
</evidence>
<feature type="domain" description="ABC transporter" evidence="10">
    <location>
        <begin position="335"/>
        <end position="568"/>
    </location>
</feature>
<evidence type="ECO:0000256" key="2">
    <source>
        <dbReference type="ARBA" id="ARBA00022448"/>
    </source>
</evidence>
<feature type="transmembrane region" description="Helical" evidence="9">
    <location>
        <begin position="20"/>
        <end position="41"/>
    </location>
</feature>
<dbReference type="NCBIfam" id="TIGR02857">
    <property type="entry name" value="CydD"/>
    <property type="match status" value="1"/>
</dbReference>
<sequence length="575" mass="62972">MKELHSLVKGSRSFMMTLYSSSTLLGLAIVAQAYLIAGIVDRVFLKDASLTDVWPLLAALLVAFAFRAIFSWLNGRTGIRLASSVKGEVRKKLLNKWAHQPLTASVGSQAGRKVSVIMDAVDGLDGYYSKYVPQRIETTLVPLMILLVLFKEHWFTGMIILITAPFIPIFMALIGVKTKEKSEDQMEKLESFSGTFLDVLQGLTTLKLFGKGREKGGEIKESSLNFREATMEVLKTAFLSSLMLEFISMLSIGLIALEVGLRLIVFDSISFYTAFFVLILAPEFYLSMKQLGSAFHTGRGSSGSVKAVKDELERDDGKIVWGEDTIDAQSGSPVIGLKGVGHSYSEGTFHLQPLTVHIEPFSKVAIIGESGSGKTTLLHILSGLIDPSEGEVVVNGKSRRQVTESSWFGLIAYISQNPYIFAGTIEENMAAGSLHTAKELEDAAEKAGLSELISTLEDGFQTVIGEGGRGLSGGEKQRIALARAFLRKPFIVLLDEPTTGLDLKTESILQQSIKELSQSSTIVTVAHRLHTIRHSDQILVLKKGRLIGKGTHEELLKELPEYERMITVQKGVKIT</sequence>
<dbReference type="SUPFAM" id="SSF90123">
    <property type="entry name" value="ABC transporter transmembrane region"/>
    <property type="match status" value="1"/>
</dbReference>
<dbReference type="PANTHER" id="PTHR24221">
    <property type="entry name" value="ATP-BINDING CASSETTE SUB-FAMILY B"/>
    <property type="match status" value="1"/>
</dbReference>
<evidence type="ECO:0000256" key="8">
    <source>
        <dbReference type="ARBA" id="ARBA00023136"/>
    </source>
</evidence>
<dbReference type="Pfam" id="PF00664">
    <property type="entry name" value="ABC_membrane"/>
    <property type="match status" value="1"/>
</dbReference>
<comment type="subcellular location">
    <subcellularLocation>
        <location evidence="1">Cell membrane</location>
        <topology evidence="1">Multi-pass membrane protein</topology>
    </subcellularLocation>
</comment>
<keyword evidence="7 9" id="KW-1133">Transmembrane helix</keyword>
<dbReference type="PROSITE" id="PS00211">
    <property type="entry name" value="ABC_TRANSPORTER_1"/>
    <property type="match status" value="1"/>
</dbReference>